<dbReference type="Gene3D" id="3.20.20.60">
    <property type="entry name" value="Phosphoenolpyruvate-binding domains"/>
    <property type="match status" value="1"/>
</dbReference>
<evidence type="ECO:0000313" key="17">
    <source>
        <dbReference type="Proteomes" id="UP001290861"/>
    </source>
</evidence>
<dbReference type="InterPro" id="IPR036637">
    <property type="entry name" value="Phosphohistidine_dom_sf"/>
</dbReference>
<comment type="cofactor">
    <cofactor evidence="2">
        <name>Mg(2+)</name>
        <dbReference type="ChEBI" id="CHEBI:18420"/>
    </cofactor>
</comment>
<dbReference type="InterPro" id="IPR036618">
    <property type="entry name" value="PtsI_HPr-bd_sf"/>
</dbReference>
<keyword evidence="7" id="KW-0963">Cytoplasm</keyword>
<dbReference type="InterPro" id="IPR008731">
    <property type="entry name" value="PTS_EIN"/>
</dbReference>
<evidence type="ECO:0000256" key="1">
    <source>
        <dbReference type="ARBA" id="ARBA00000683"/>
    </source>
</evidence>
<gene>
    <name evidence="16" type="primary">ptsP</name>
    <name evidence="16" type="ORF">P9H32_08605</name>
</gene>
<evidence type="ECO:0000256" key="9">
    <source>
        <dbReference type="ARBA" id="ARBA00022679"/>
    </source>
</evidence>
<comment type="subcellular location">
    <subcellularLocation>
        <location evidence="3">Cytoplasm</location>
    </subcellularLocation>
</comment>
<keyword evidence="8" id="KW-0762">Sugar transport</keyword>
<dbReference type="Pfam" id="PF05524">
    <property type="entry name" value="PEP-utilisers_N"/>
    <property type="match status" value="1"/>
</dbReference>
<evidence type="ECO:0000313" key="16">
    <source>
        <dbReference type="EMBL" id="MDZ8118688.1"/>
    </source>
</evidence>
<dbReference type="EMBL" id="JARVCO010000010">
    <property type="protein sequence ID" value="MDZ8118688.1"/>
    <property type="molecule type" value="Genomic_DNA"/>
</dbReference>
<dbReference type="InterPro" id="IPR050499">
    <property type="entry name" value="PEP-utilizing_PTS_enzyme"/>
</dbReference>
<keyword evidence="9 16" id="KW-0808">Transferase</keyword>
<dbReference type="PRINTS" id="PR01736">
    <property type="entry name" value="PHPHTRNFRASE"/>
</dbReference>
<dbReference type="Gene3D" id="3.50.30.10">
    <property type="entry name" value="Phosphohistidine domain"/>
    <property type="match status" value="1"/>
</dbReference>
<dbReference type="Proteomes" id="UP001290861">
    <property type="component" value="Unassembled WGS sequence"/>
</dbReference>
<evidence type="ECO:0000256" key="14">
    <source>
        <dbReference type="SAM" id="Coils"/>
    </source>
</evidence>
<dbReference type="SUPFAM" id="SSF47831">
    <property type="entry name" value="Enzyme I of the PEP:sugar phosphotransferase system HPr-binding (sub)domain"/>
    <property type="match status" value="1"/>
</dbReference>
<dbReference type="Pfam" id="PF13185">
    <property type="entry name" value="GAF_2"/>
    <property type="match status" value="1"/>
</dbReference>
<feature type="coiled-coil region" evidence="14">
    <location>
        <begin position="229"/>
        <end position="256"/>
    </location>
</feature>
<evidence type="ECO:0000256" key="6">
    <source>
        <dbReference type="ARBA" id="ARBA00022448"/>
    </source>
</evidence>
<keyword evidence="11" id="KW-0479">Metal-binding</keyword>
<proteinExistence type="inferred from homology"/>
<evidence type="ECO:0000256" key="10">
    <source>
        <dbReference type="ARBA" id="ARBA00022683"/>
    </source>
</evidence>
<comment type="catalytic activity">
    <reaction evidence="1">
        <text>L-histidyl-[protein] + phosphoenolpyruvate = N(pros)-phospho-L-histidyl-[protein] + pyruvate</text>
        <dbReference type="Rhea" id="RHEA:23880"/>
        <dbReference type="Rhea" id="RHEA-COMP:9745"/>
        <dbReference type="Rhea" id="RHEA-COMP:9746"/>
        <dbReference type="ChEBI" id="CHEBI:15361"/>
        <dbReference type="ChEBI" id="CHEBI:29979"/>
        <dbReference type="ChEBI" id="CHEBI:58702"/>
        <dbReference type="ChEBI" id="CHEBI:64837"/>
        <dbReference type="EC" id="2.7.3.9"/>
    </reaction>
</comment>
<dbReference type="PANTHER" id="PTHR46244:SF6">
    <property type="entry name" value="PHOSPHOENOLPYRUVATE-PROTEIN PHOSPHOTRANSFERASE"/>
    <property type="match status" value="1"/>
</dbReference>
<dbReference type="InterPro" id="IPR000121">
    <property type="entry name" value="PEP_util_C"/>
</dbReference>
<dbReference type="SUPFAM" id="SSF52009">
    <property type="entry name" value="Phosphohistidine domain"/>
    <property type="match status" value="1"/>
</dbReference>
<dbReference type="InterPro" id="IPR006318">
    <property type="entry name" value="PTS_EI-like"/>
</dbReference>
<dbReference type="EC" id="2.7.3.9" evidence="5"/>
<sequence length="759" mass="84268">MMKKRNVDLVCDIAELISLAEGGRDRRELLQQVVTSVASHMQADVCSIYIYDEEDKELTLRATQGLDERAIGAVKLKLGEGITGRAVRELRPICVGTASRSDSYKFFPGIHEEDYEAFLAVPILRGLRRIGALVVQADEANYFTPNDVKALRAIAAQLATMIENVQLLSEARLEAAASETAAPKKVISESLIKGRSASTGTARGKAFTLDSANSESCVLPDPDAKPHSLEDFERAVEKTAEQIDRLQRQTSEELADVAVLIFSAHLLILEDDQFSGRIKGLIEEGCEAVKAIATVVDEYVEVFSKSKMPLIREKVLDVKDLGNRLTRNLLNEEADTADYQGQIIIAHELLPSDILKLSAENVEGFIVSSGVTSHNAIISRSLGIPMVAISREQADAIPDGEEMLMDAEQGIIYLHPGPEVYDKYRDLDQAWRVLHDAADMKEETRTRCGQRISIFANINLLSDLKPAREFKAEGVGLYRSEFPFIVRNDFPTEEEQYVIYKKLVDQMEGRMVTFRTLDIGGDKMLSYYSNVNEANPFLGMRAIRFSLENKDIFSQQLRAFLRAGADADTRIMFPLVSSVDDFIAARDIAYECMSSLDAEGIAFNPDTKFGVMMELPSAVEVVDELAQEADFLSIGSNDLIQYMLAVDRTNEMVSSLYLAHHPAILRAINRIVRAGLKYEKDVSICGDLSADPRMLPFLLGVGLKKFSIDSVNAPTLQRLVNELNMEEAEKIARTMLALGRISEVEAFLLERNLAPECEA</sequence>
<keyword evidence="6" id="KW-0813">Transport</keyword>
<dbReference type="SUPFAM" id="SSF55781">
    <property type="entry name" value="GAF domain-like"/>
    <property type="match status" value="1"/>
</dbReference>
<evidence type="ECO:0000256" key="7">
    <source>
        <dbReference type="ARBA" id="ARBA00022490"/>
    </source>
</evidence>
<dbReference type="GO" id="GO:0008965">
    <property type="term" value="F:phosphoenolpyruvate-protein phosphotransferase activity"/>
    <property type="evidence" value="ECO:0007669"/>
    <property type="project" value="UniProtKB-EC"/>
</dbReference>
<keyword evidence="14" id="KW-0175">Coiled coil</keyword>
<evidence type="ECO:0000256" key="2">
    <source>
        <dbReference type="ARBA" id="ARBA00001946"/>
    </source>
</evidence>
<dbReference type="Gene3D" id="3.30.450.40">
    <property type="match status" value="1"/>
</dbReference>
<feature type="domain" description="GAF" evidence="15">
    <location>
        <begin position="25"/>
        <end position="172"/>
    </location>
</feature>
<comment type="similarity">
    <text evidence="4">Belongs to the PEP-utilizing enzyme family.</text>
</comment>
<dbReference type="InterPro" id="IPR003018">
    <property type="entry name" value="GAF"/>
</dbReference>
<dbReference type="InterPro" id="IPR008279">
    <property type="entry name" value="PEP-util_enz_mobile_dom"/>
</dbReference>
<dbReference type="SMART" id="SM00065">
    <property type="entry name" value="GAF"/>
    <property type="match status" value="1"/>
</dbReference>
<keyword evidence="13" id="KW-0460">Magnesium</keyword>
<name>A0ABU5MWU1_9BACT</name>
<evidence type="ECO:0000256" key="8">
    <source>
        <dbReference type="ARBA" id="ARBA00022597"/>
    </source>
</evidence>
<dbReference type="InterPro" id="IPR040442">
    <property type="entry name" value="Pyrv_kinase-like_dom_sf"/>
</dbReference>
<dbReference type="Pfam" id="PF00391">
    <property type="entry name" value="PEP-utilizers"/>
    <property type="match status" value="1"/>
</dbReference>
<dbReference type="InterPro" id="IPR029016">
    <property type="entry name" value="GAF-like_dom_sf"/>
</dbReference>
<dbReference type="RefSeq" id="WP_322608486.1">
    <property type="nucleotide sequence ID" value="NZ_JARVCO010000010.1"/>
</dbReference>
<dbReference type="Pfam" id="PF02896">
    <property type="entry name" value="PEP-utilizers_C"/>
    <property type="match status" value="1"/>
</dbReference>
<keyword evidence="12" id="KW-0418">Kinase</keyword>
<dbReference type="PANTHER" id="PTHR46244">
    <property type="entry name" value="PHOSPHOENOLPYRUVATE-PROTEIN PHOSPHOTRANSFERASE"/>
    <property type="match status" value="1"/>
</dbReference>
<keyword evidence="17" id="KW-1185">Reference proteome</keyword>
<evidence type="ECO:0000256" key="5">
    <source>
        <dbReference type="ARBA" id="ARBA00012232"/>
    </source>
</evidence>
<evidence type="ECO:0000256" key="12">
    <source>
        <dbReference type="ARBA" id="ARBA00022777"/>
    </source>
</evidence>
<dbReference type="InterPro" id="IPR015813">
    <property type="entry name" value="Pyrv/PenolPyrv_kinase-like_dom"/>
</dbReference>
<evidence type="ECO:0000259" key="15">
    <source>
        <dbReference type="SMART" id="SM00065"/>
    </source>
</evidence>
<accession>A0ABU5MWU1</accession>
<evidence type="ECO:0000256" key="11">
    <source>
        <dbReference type="ARBA" id="ARBA00022723"/>
    </source>
</evidence>
<keyword evidence="10" id="KW-0598">Phosphotransferase system</keyword>
<organism evidence="16 17">
    <name type="scientific">Pontiella agarivorans</name>
    <dbReference type="NCBI Taxonomy" id="3038953"/>
    <lineage>
        <taxon>Bacteria</taxon>
        <taxon>Pseudomonadati</taxon>
        <taxon>Kiritimatiellota</taxon>
        <taxon>Kiritimatiellia</taxon>
        <taxon>Kiritimatiellales</taxon>
        <taxon>Pontiellaceae</taxon>
        <taxon>Pontiella</taxon>
    </lineage>
</organism>
<dbReference type="Gene3D" id="1.10.274.10">
    <property type="entry name" value="PtsI, HPr-binding domain"/>
    <property type="match status" value="1"/>
</dbReference>
<dbReference type="SUPFAM" id="SSF51621">
    <property type="entry name" value="Phosphoenolpyruvate/pyruvate domain"/>
    <property type="match status" value="1"/>
</dbReference>
<reference evidence="16 17" key="1">
    <citation type="journal article" date="2024" name="Appl. Environ. Microbiol.">
        <title>Pontiella agarivorans sp. nov., a novel marine anaerobic bacterium capable of degrading macroalgal polysaccharides and fixing nitrogen.</title>
        <authorList>
            <person name="Liu N."/>
            <person name="Kivenson V."/>
            <person name="Peng X."/>
            <person name="Cui Z."/>
            <person name="Lankiewicz T.S."/>
            <person name="Gosselin K.M."/>
            <person name="English C.J."/>
            <person name="Blair E.M."/>
            <person name="O'Malley M.A."/>
            <person name="Valentine D.L."/>
        </authorList>
    </citation>
    <scope>NUCLEOTIDE SEQUENCE [LARGE SCALE GENOMIC DNA]</scope>
    <source>
        <strain evidence="16 17">NLcol2</strain>
    </source>
</reference>
<evidence type="ECO:0000256" key="3">
    <source>
        <dbReference type="ARBA" id="ARBA00004496"/>
    </source>
</evidence>
<evidence type="ECO:0000256" key="13">
    <source>
        <dbReference type="ARBA" id="ARBA00022842"/>
    </source>
</evidence>
<comment type="caution">
    <text evidence="16">The sequence shown here is derived from an EMBL/GenBank/DDBJ whole genome shotgun (WGS) entry which is preliminary data.</text>
</comment>
<dbReference type="NCBIfam" id="TIGR01417">
    <property type="entry name" value="PTS_I_fam"/>
    <property type="match status" value="1"/>
</dbReference>
<protein>
    <recommendedName>
        <fullName evidence="5">phosphoenolpyruvate--protein phosphotransferase</fullName>
        <ecNumber evidence="5">2.7.3.9</ecNumber>
    </recommendedName>
</protein>
<evidence type="ECO:0000256" key="4">
    <source>
        <dbReference type="ARBA" id="ARBA00007837"/>
    </source>
</evidence>